<organism evidence="3 4">
    <name type="scientific">Daphnia pulex</name>
    <name type="common">Water flea</name>
    <dbReference type="NCBI Taxonomy" id="6669"/>
    <lineage>
        <taxon>Eukaryota</taxon>
        <taxon>Metazoa</taxon>
        <taxon>Ecdysozoa</taxon>
        <taxon>Arthropoda</taxon>
        <taxon>Crustacea</taxon>
        <taxon>Branchiopoda</taxon>
        <taxon>Diplostraca</taxon>
        <taxon>Cladocera</taxon>
        <taxon>Anomopoda</taxon>
        <taxon>Daphniidae</taxon>
        <taxon>Daphnia</taxon>
    </lineage>
</organism>
<keyword evidence="4" id="KW-1185">Reference proteome</keyword>
<evidence type="ECO:0000256" key="2">
    <source>
        <dbReference type="SAM" id="MobiDB-lite"/>
    </source>
</evidence>
<evidence type="ECO:0000313" key="4">
    <source>
        <dbReference type="Proteomes" id="UP000000305"/>
    </source>
</evidence>
<gene>
    <name evidence="3" type="ORF">DAPPUDRAFT_250804</name>
</gene>
<reference evidence="3 4" key="1">
    <citation type="journal article" date="2011" name="Science">
        <title>The ecoresponsive genome of Daphnia pulex.</title>
        <authorList>
            <person name="Colbourne J.K."/>
            <person name="Pfrender M.E."/>
            <person name="Gilbert D."/>
            <person name="Thomas W.K."/>
            <person name="Tucker A."/>
            <person name="Oakley T.H."/>
            <person name="Tokishita S."/>
            <person name="Aerts A."/>
            <person name="Arnold G.J."/>
            <person name="Basu M.K."/>
            <person name="Bauer D.J."/>
            <person name="Caceres C.E."/>
            <person name="Carmel L."/>
            <person name="Casola C."/>
            <person name="Choi J.H."/>
            <person name="Detter J.C."/>
            <person name="Dong Q."/>
            <person name="Dusheyko S."/>
            <person name="Eads B.D."/>
            <person name="Frohlich T."/>
            <person name="Geiler-Samerotte K.A."/>
            <person name="Gerlach D."/>
            <person name="Hatcher P."/>
            <person name="Jogdeo S."/>
            <person name="Krijgsveld J."/>
            <person name="Kriventseva E.V."/>
            <person name="Kultz D."/>
            <person name="Laforsch C."/>
            <person name="Lindquist E."/>
            <person name="Lopez J."/>
            <person name="Manak J.R."/>
            <person name="Muller J."/>
            <person name="Pangilinan J."/>
            <person name="Patwardhan R.P."/>
            <person name="Pitluck S."/>
            <person name="Pritham E.J."/>
            <person name="Rechtsteiner A."/>
            <person name="Rho M."/>
            <person name="Rogozin I.B."/>
            <person name="Sakarya O."/>
            <person name="Salamov A."/>
            <person name="Schaack S."/>
            <person name="Shapiro H."/>
            <person name="Shiga Y."/>
            <person name="Skalitzky C."/>
            <person name="Smith Z."/>
            <person name="Souvorov A."/>
            <person name="Sung W."/>
            <person name="Tang Z."/>
            <person name="Tsuchiya D."/>
            <person name="Tu H."/>
            <person name="Vos H."/>
            <person name="Wang M."/>
            <person name="Wolf Y.I."/>
            <person name="Yamagata H."/>
            <person name="Yamada T."/>
            <person name="Ye Y."/>
            <person name="Shaw J.R."/>
            <person name="Andrews J."/>
            <person name="Crease T.J."/>
            <person name="Tang H."/>
            <person name="Lucas S.M."/>
            <person name="Robertson H.M."/>
            <person name="Bork P."/>
            <person name="Koonin E.V."/>
            <person name="Zdobnov E.M."/>
            <person name="Grigoriev I.V."/>
            <person name="Lynch M."/>
            <person name="Boore J.L."/>
        </authorList>
    </citation>
    <scope>NUCLEOTIDE SEQUENCE [LARGE SCALE GENOMIC DNA]</scope>
</reference>
<sequence>MSKLELCKPLTQSPRKRQGIPGEKGRVVEEDFREQKEELKERKGEVVAKLRKINEMKNEEDLKLKRLVQLRKIEAEVNGKPG</sequence>
<dbReference type="EMBL" id="GL732577">
    <property type="protein sequence ID" value="EFX75189.1"/>
    <property type="molecule type" value="Genomic_DNA"/>
</dbReference>
<feature type="region of interest" description="Disordered" evidence="2">
    <location>
        <begin position="1"/>
        <end position="29"/>
    </location>
</feature>
<protein>
    <submittedName>
        <fullName evidence="3">Uncharacterized protein</fullName>
    </submittedName>
</protein>
<dbReference type="InParanoid" id="E9GZB2"/>
<dbReference type="HOGENOM" id="CLU_2560612_0_0_1"/>
<dbReference type="AlphaFoldDB" id="E9GZB2"/>
<accession>E9GZB2</accession>
<dbReference type="KEGG" id="dpx:DAPPUDRAFT_250804"/>
<feature type="coiled-coil region" evidence="1">
    <location>
        <begin position="29"/>
        <end position="56"/>
    </location>
</feature>
<proteinExistence type="predicted"/>
<name>E9GZB2_DAPPU</name>
<keyword evidence="1" id="KW-0175">Coiled coil</keyword>
<evidence type="ECO:0000256" key="1">
    <source>
        <dbReference type="SAM" id="Coils"/>
    </source>
</evidence>
<evidence type="ECO:0000313" key="3">
    <source>
        <dbReference type="EMBL" id="EFX75189.1"/>
    </source>
</evidence>
<dbReference type="Proteomes" id="UP000000305">
    <property type="component" value="Unassembled WGS sequence"/>
</dbReference>